<evidence type="ECO:0000259" key="3">
    <source>
        <dbReference type="PROSITE" id="PS50102"/>
    </source>
</evidence>
<dbReference type="OrthoDB" id="10258585at2759"/>
<dbReference type="GeneID" id="11503727"/>
<dbReference type="GO" id="GO:0030620">
    <property type="term" value="F:U2 snRNA binding"/>
    <property type="evidence" value="ECO:0007669"/>
    <property type="project" value="EnsemblFungi"/>
</dbReference>
<keyword evidence="1" id="KW-0694">RNA-binding</keyword>
<dbReference type="PANTHER" id="PTHR15608:SF0">
    <property type="entry name" value="HIV TAT-SPECIFIC FACTOR 1"/>
    <property type="match status" value="1"/>
</dbReference>
<feature type="region of interest" description="Disordered" evidence="2">
    <location>
        <begin position="135"/>
        <end position="157"/>
    </location>
</feature>
<dbReference type="EMBL" id="HE616746">
    <property type="protein sequence ID" value="CCE92326.1"/>
    <property type="molecule type" value="Genomic_DNA"/>
</dbReference>
<proteinExistence type="predicted"/>
<feature type="domain" description="RRM" evidence="3">
    <location>
        <begin position="179"/>
        <end position="265"/>
    </location>
</feature>
<evidence type="ECO:0000313" key="4">
    <source>
        <dbReference type="EMBL" id="CCE92326.1"/>
    </source>
</evidence>
<dbReference type="InterPro" id="IPR034393">
    <property type="entry name" value="TatSF1-like"/>
</dbReference>
<feature type="compositionally biased region" description="Polar residues" evidence="2">
    <location>
        <begin position="141"/>
        <end position="150"/>
    </location>
</feature>
<dbReference type="eggNOG" id="KOG1548">
    <property type="taxonomic scope" value="Eukaryota"/>
</dbReference>
<accession>G8ZUN2</accession>
<dbReference type="SMART" id="SM00360">
    <property type="entry name" value="RRM"/>
    <property type="match status" value="2"/>
</dbReference>
<dbReference type="GO" id="GO:0005684">
    <property type="term" value="C:U2-type spliceosomal complex"/>
    <property type="evidence" value="ECO:0007669"/>
    <property type="project" value="TreeGrafter"/>
</dbReference>
<dbReference type="GO" id="GO:0005686">
    <property type="term" value="C:U2 snRNP"/>
    <property type="evidence" value="ECO:0007669"/>
    <property type="project" value="EnsemblFungi"/>
</dbReference>
<evidence type="ECO:0000256" key="1">
    <source>
        <dbReference type="PROSITE-ProRule" id="PRU00176"/>
    </source>
</evidence>
<dbReference type="InterPro" id="IPR012677">
    <property type="entry name" value="Nucleotide-bd_a/b_plait_sf"/>
</dbReference>
<dbReference type="RefSeq" id="XP_003681537.1">
    <property type="nucleotide sequence ID" value="XM_003681489.1"/>
</dbReference>
<reference evidence="4 5" key="1">
    <citation type="journal article" date="2011" name="Proc. Natl. Acad. Sci. U.S.A.">
        <title>Evolutionary erosion of yeast sex chromosomes by mating-type switching accidents.</title>
        <authorList>
            <person name="Gordon J.L."/>
            <person name="Armisen D."/>
            <person name="Proux-Wera E."/>
            <person name="Oheigeartaigh S.S."/>
            <person name="Byrne K.P."/>
            <person name="Wolfe K.H."/>
        </authorList>
    </citation>
    <scope>NUCLEOTIDE SEQUENCE [LARGE SCALE GENOMIC DNA]</scope>
    <source>
        <strain evidence="5">ATCC 10662 / CBS 1146 / NBRC 0425 / NCYC 2629 / NRRL Y-866</strain>
    </source>
</reference>
<dbReference type="GO" id="GO:0034337">
    <property type="term" value="P:RNA folding"/>
    <property type="evidence" value="ECO:0007669"/>
    <property type="project" value="EnsemblFungi"/>
</dbReference>
<feature type="domain" description="RRM" evidence="3">
    <location>
        <begin position="42"/>
        <end position="127"/>
    </location>
</feature>
<evidence type="ECO:0000256" key="2">
    <source>
        <dbReference type="SAM" id="MobiDB-lite"/>
    </source>
</evidence>
<dbReference type="FunCoup" id="G8ZUN2">
    <property type="interactions" value="133"/>
</dbReference>
<dbReference type="PROSITE" id="PS50102">
    <property type="entry name" value="RRM"/>
    <property type="match status" value="2"/>
</dbReference>
<gene>
    <name evidence="4" type="primary">TDEL0E00830</name>
    <name evidence="4" type="ORF">TDEL_0E00830</name>
</gene>
<dbReference type="PANTHER" id="PTHR15608">
    <property type="entry name" value="SPLICING FACTOR U2AF-ASSOCIATED PROTEIN 2"/>
    <property type="match status" value="1"/>
</dbReference>
<feature type="region of interest" description="Disordered" evidence="2">
    <location>
        <begin position="267"/>
        <end position="290"/>
    </location>
</feature>
<dbReference type="KEGG" id="tdl:TDEL_0E00830"/>
<dbReference type="GO" id="GO:1903241">
    <property type="term" value="P:U2-type prespliceosome assembly"/>
    <property type="evidence" value="ECO:0007669"/>
    <property type="project" value="EnsemblFungi"/>
</dbReference>
<organism evidence="4 5">
    <name type="scientific">Torulaspora delbrueckii</name>
    <name type="common">Yeast</name>
    <name type="synonym">Candida colliculosa</name>
    <dbReference type="NCBI Taxonomy" id="4950"/>
    <lineage>
        <taxon>Eukaryota</taxon>
        <taxon>Fungi</taxon>
        <taxon>Dikarya</taxon>
        <taxon>Ascomycota</taxon>
        <taxon>Saccharomycotina</taxon>
        <taxon>Saccharomycetes</taxon>
        <taxon>Saccharomycetales</taxon>
        <taxon>Saccharomycetaceae</taxon>
        <taxon>Torulaspora</taxon>
    </lineage>
</organism>
<dbReference type="InterPro" id="IPR000504">
    <property type="entry name" value="RRM_dom"/>
</dbReference>
<feature type="compositionally biased region" description="Basic and acidic residues" evidence="2">
    <location>
        <begin position="19"/>
        <end position="28"/>
    </location>
</feature>
<sequence length="290" mass="33311">MEAEELELKEALKELKKKELERRKEASNDRNTGNDEDAYKPSAIYISNLPKQANVENELIYEFSKFGKIKKDQDGNVKFKVYKDDDGEMKGDALIVYARHESVPIAIQMMDGYEFDGAKIKVEVATFKNEKKRKYDKLTNDQESQSSSRATKLLKKNDTVEEVASHLSDSDDESLKRARTIVIANCIDLYYDLDGEELVEELNEIRLDLLDGCKATGPVERIQLNARQGKATVIFEKERDAQECCRKMNKRFFGGRELAVFMLNEEDVSQSSNSDEEFPEELLEDDVVEF</sequence>
<dbReference type="Pfam" id="PF00076">
    <property type="entry name" value="RRM_1"/>
    <property type="match status" value="2"/>
</dbReference>
<evidence type="ECO:0000313" key="5">
    <source>
        <dbReference type="Proteomes" id="UP000005627"/>
    </source>
</evidence>
<keyword evidence="5" id="KW-1185">Reference proteome</keyword>
<dbReference type="HOGENOM" id="CLU_026945_2_0_1"/>
<dbReference type="STRING" id="1076872.G8ZUN2"/>
<dbReference type="Proteomes" id="UP000005627">
    <property type="component" value="Chromosome 5"/>
</dbReference>
<feature type="region of interest" description="Disordered" evidence="2">
    <location>
        <begin position="19"/>
        <end position="40"/>
    </location>
</feature>
<dbReference type="Gene3D" id="3.30.70.330">
    <property type="match status" value="2"/>
</dbReference>
<dbReference type="SUPFAM" id="SSF54928">
    <property type="entry name" value="RNA-binding domain, RBD"/>
    <property type="match status" value="1"/>
</dbReference>
<dbReference type="InterPro" id="IPR035979">
    <property type="entry name" value="RBD_domain_sf"/>
</dbReference>
<dbReference type="InParanoid" id="G8ZUN2"/>
<protein>
    <recommendedName>
        <fullName evidence="3">RRM domain-containing protein</fullName>
    </recommendedName>
</protein>
<name>G8ZUN2_TORDE</name>
<dbReference type="AlphaFoldDB" id="G8ZUN2"/>